<proteinExistence type="predicted"/>
<keyword evidence="3" id="KW-1185">Reference proteome</keyword>
<reference evidence="3" key="1">
    <citation type="journal article" date="2019" name="Nat. Commun.">
        <title>The genome of broomcorn millet.</title>
        <authorList>
            <person name="Zou C."/>
            <person name="Miki D."/>
            <person name="Li D."/>
            <person name="Tang Q."/>
            <person name="Xiao L."/>
            <person name="Rajput S."/>
            <person name="Deng P."/>
            <person name="Jia W."/>
            <person name="Huang R."/>
            <person name="Zhang M."/>
            <person name="Sun Y."/>
            <person name="Hu J."/>
            <person name="Fu X."/>
            <person name="Schnable P.S."/>
            <person name="Li F."/>
            <person name="Zhang H."/>
            <person name="Feng B."/>
            <person name="Zhu X."/>
            <person name="Liu R."/>
            <person name="Schnable J.C."/>
            <person name="Zhu J.-K."/>
            <person name="Zhang H."/>
        </authorList>
    </citation>
    <scope>NUCLEOTIDE SEQUENCE [LARGE SCALE GENOMIC DNA]</scope>
</reference>
<accession>A0A3L6T6U8</accession>
<dbReference type="AlphaFoldDB" id="A0A3L6T6U8"/>
<evidence type="ECO:0000313" key="3">
    <source>
        <dbReference type="Proteomes" id="UP000275267"/>
    </source>
</evidence>
<dbReference type="EMBL" id="PQIB02000002">
    <property type="protein sequence ID" value="RLN33849.1"/>
    <property type="molecule type" value="Genomic_DNA"/>
</dbReference>
<dbReference type="Proteomes" id="UP000275267">
    <property type="component" value="Unassembled WGS sequence"/>
</dbReference>
<dbReference type="STRING" id="4540.A0A3L6T6U8"/>
<sequence>MPFPIPTPVLGYGDWSVIDCRHSRVLFDVLGYNVSLVIRDPSPAAATCCRSPRSTASSVARLRAARGCDHLDCHGNLFLMVLVACDHLYCHGSLGFADIRGSQQCLWLSNVDMELIMVCVSVIMTFPDLCAREWSLSVDSLERNYLRSIWHELHELCCDPGRNFTGSFRQRHSSEPLVLAAFVVTFCFFVFQLLQVILTLIPLYRSTKAAVESNK</sequence>
<protein>
    <submittedName>
        <fullName evidence="2">Uncharacterized protein</fullName>
    </submittedName>
</protein>
<organism evidence="2 3">
    <name type="scientific">Panicum miliaceum</name>
    <name type="common">Proso millet</name>
    <name type="synonym">Broomcorn millet</name>
    <dbReference type="NCBI Taxonomy" id="4540"/>
    <lineage>
        <taxon>Eukaryota</taxon>
        <taxon>Viridiplantae</taxon>
        <taxon>Streptophyta</taxon>
        <taxon>Embryophyta</taxon>
        <taxon>Tracheophyta</taxon>
        <taxon>Spermatophyta</taxon>
        <taxon>Magnoliopsida</taxon>
        <taxon>Liliopsida</taxon>
        <taxon>Poales</taxon>
        <taxon>Poaceae</taxon>
        <taxon>PACMAD clade</taxon>
        <taxon>Panicoideae</taxon>
        <taxon>Panicodae</taxon>
        <taxon>Paniceae</taxon>
        <taxon>Panicinae</taxon>
        <taxon>Panicum</taxon>
        <taxon>Panicum sect. Panicum</taxon>
    </lineage>
</organism>
<keyword evidence="1" id="KW-0812">Transmembrane</keyword>
<name>A0A3L6T6U8_PANMI</name>
<keyword evidence="1" id="KW-1133">Transmembrane helix</keyword>
<comment type="caution">
    <text evidence="2">The sequence shown here is derived from an EMBL/GenBank/DDBJ whole genome shotgun (WGS) entry which is preliminary data.</text>
</comment>
<evidence type="ECO:0000256" key="1">
    <source>
        <dbReference type="SAM" id="Phobius"/>
    </source>
</evidence>
<evidence type="ECO:0000313" key="2">
    <source>
        <dbReference type="EMBL" id="RLN33849.1"/>
    </source>
</evidence>
<feature type="transmembrane region" description="Helical" evidence="1">
    <location>
        <begin position="177"/>
        <end position="204"/>
    </location>
</feature>
<keyword evidence="1" id="KW-0472">Membrane</keyword>
<gene>
    <name evidence="2" type="ORF">C2845_PM03G19340</name>
</gene>